<evidence type="ECO:0000313" key="1">
    <source>
        <dbReference type="EMBL" id="KAI0519387.1"/>
    </source>
</evidence>
<proteinExistence type="predicted"/>
<dbReference type="EMBL" id="JAGYWB010000006">
    <property type="protein sequence ID" value="KAI0519387.1"/>
    <property type="molecule type" value="Genomic_DNA"/>
</dbReference>
<name>A0A8T3BUK9_DENNO</name>
<dbReference type="OrthoDB" id="2019494at2759"/>
<reference evidence="1" key="1">
    <citation type="journal article" date="2022" name="Front. Genet.">
        <title>Chromosome-Scale Assembly of the Dendrobium nobile Genome Provides Insights Into the Molecular Mechanism of the Biosynthesis of the Medicinal Active Ingredient of Dendrobium.</title>
        <authorList>
            <person name="Xu Q."/>
            <person name="Niu S.-C."/>
            <person name="Li K.-L."/>
            <person name="Zheng P.-J."/>
            <person name="Zhang X.-J."/>
            <person name="Jia Y."/>
            <person name="Liu Y."/>
            <person name="Niu Y.-X."/>
            <person name="Yu L.-H."/>
            <person name="Chen D.-F."/>
            <person name="Zhang G.-Q."/>
        </authorList>
    </citation>
    <scope>NUCLEOTIDE SEQUENCE</scope>
    <source>
        <tissue evidence="1">Leaf</tissue>
    </source>
</reference>
<dbReference type="Proteomes" id="UP000829196">
    <property type="component" value="Unassembled WGS sequence"/>
</dbReference>
<organism evidence="1 2">
    <name type="scientific">Dendrobium nobile</name>
    <name type="common">Orchid</name>
    <dbReference type="NCBI Taxonomy" id="94219"/>
    <lineage>
        <taxon>Eukaryota</taxon>
        <taxon>Viridiplantae</taxon>
        <taxon>Streptophyta</taxon>
        <taxon>Embryophyta</taxon>
        <taxon>Tracheophyta</taxon>
        <taxon>Spermatophyta</taxon>
        <taxon>Magnoliopsida</taxon>
        <taxon>Liliopsida</taxon>
        <taxon>Asparagales</taxon>
        <taxon>Orchidaceae</taxon>
        <taxon>Epidendroideae</taxon>
        <taxon>Malaxideae</taxon>
        <taxon>Dendrobiinae</taxon>
        <taxon>Dendrobium</taxon>
    </lineage>
</organism>
<gene>
    <name evidence="1" type="ORF">KFK09_006833</name>
</gene>
<accession>A0A8T3BUK9</accession>
<evidence type="ECO:0000313" key="2">
    <source>
        <dbReference type="Proteomes" id="UP000829196"/>
    </source>
</evidence>
<protein>
    <submittedName>
        <fullName evidence="1">Uncharacterized protein</fullName>
    </submittedName>
</protein>
<dbReference type="AlphaFoldDB" id="A0A8T3BUK9"/>
<keyword evidence="2" id="KW-1185">Reference proteome</keyword>
<sequence length="163" mass="18451">MTEKPGRSDARLLRWAYFSLQRRCSPRYAVSSWEDSLISDSFSGYKRPRDIVGLNQTELQEGDVKNNQVSGLTHQFSLPKTSSEIAAIEKFLQFQDSLVAQTFLCYKLTIIMWLKTMCTFRGSTTPSVGLEHRNSSGDDVVASDPLELQPFASHLFPLLLKLN</sequence>
<comment type="caution">
    <text evidence="1">The sequence shown here is derived from an EMBL/GenBank/DDBJ whole genome shotgun (WGS) entry which is preliminary data.</text>
</comment>